<name>U5D599_AMBTC</name>
<dbReference type="Proteomes" id="UP000017836">
    <property type="component" value="Unassembled WGS sequence"/>
</dbReference>
<evidence type="ECO:0000313" key="1">
    <source>
        <dbReference type="EMBL" id="ERN16587.1"/>
    </source>
</evidence>
<dbReference type="HOGENOM" id="CLU_2136835_0_0_1"/>
<protein>
    <submittedName>
        <fullName evidence="1">Uncharacterized protein</fullName>
    </submittedName>
</protein>
<reference evidence="2" key="1">
    <citation type="journal article" date="2013" name="Science">
        <title>The Amborella genome and the evolution of flowering plants.</title>
        <authorList>
            <consortium name="Amborella Genome Project"/>
        </authorList>
    </citation>
    <scope>NUCLEOTIDE SEQUENCE [LARGE SCALE GENOMIC DNA]</scope>
</reference>
<sequence length="113" mass="12492">MEHSQGKALMSPQQALEDYQILKYFSHSMRGSPEAGAIPISTSCPGPPFSSYNMIKKPSGSVNAANAIFISVRSRDFHQEENNLVDVTEVTGYVSMYLPTWQARTDMSDVSTK</sequence>
<dbReference type="AlphaFoldDB" id="U5D599"/>
<proteinExistence type="predicted"/>
<dbReference type="EMBL" id="KI392442">
    <property type="protein sequence ID" value="ERN16587.1"/>
    <property type="molecule type" value="Genomic_DNA"/>
</dbReference>
<keyword evidence="2" id="KW-1185">Reference proteome</keyword>
<evidence type="ECO:0000313" key="2">
    <source>
        <dbReference type="Proteomes" id="UP000017836"/>
    </source>
</evidence>
<gene>
    <name evidence="1" type="ORF">AMTR_s00031p00215140</name>
</gene>
<accession>U5D599</accession>
<dbReference type="Gramene" id="ERN16587">
    <property type="protein sequence ID" value="ERN16587"/>
    <property type="gene ID" value="AMTR_s00031p00215140"/>
</dbReference>
<organism evidence="1 2">
    <name type="scientific">Amborella trichopoda</name>
    <dbReference type="NCBI Taxonomy" id="13333"/>
    <lineage>
        <taxon>Eukaryota</taxon>
        <taxon>Viridiplantae</taxon>
        <taxon>Streptophyta</taxon>
        <taxon>Embryophyta</taxon>
        <taxon>Tracheophyta</taxon>
        <taxon>Spermatophyta</taxon>
        <taxon>Magnoliopsida</taxon>
        <taxon>Amborellales</taxon>
        <taxon>Amborellaceae</taxon>
        <taxon>Amborella</taxon>
    </lineage>
</organism>